<evidence type="ECO:0000313" key="6">
    <source>
        <dbReference type="Proteomes" id="UP000317209"/>
    </source>
</evidence>
<feature type="region of interest" description="Disordered" evidence="3">
    <location>
        <begin position="84"/>
        <end position="113"/>
    </location>
</feature>
<comment type="caution">
    <text evidence="5">The sequence shown here is derived from an EMBL/GenBank/DDBJ whole genome shotgun (WGS) entry which is preliminary data.</text>
</comment>
<accession>A0A543BJ94</accession>
<proteinExistence type="inferred from homology"/>
<dbReference type="PANTHER" id="PTHR11527">
    <property type="entry name" value="HEAT-SHOCK PROTEIN 20 FAMILY MEMBER"/>
    <property type="match status" value="1"/>
</dbReference>
<organism evidence="5 6">
    <name type="scientific">Microbacterium saperdae</name>
    <dbReference type="NCBI Taxonomy" id="69368"/>
    <lineage>
        <taxon>Bacteria</taxon>
        <taxon>Bacillati</taxon>
        <taxon>Actinomycetota</taxon>
        <taxon>Actinomycetes</taxon>
        <taxon>Micrococcales</taxon>
        <taxon>Microbacteriaceae</taxon>
        <taxon>Microbacterium</taxon>
    </lineage>
</organism>
<dbReference type="PROSITE" id="PS01031">
    <property type="entry name" value="SHSP"/>
    <property type="match status" value="1"/>
</dbReference>
<dbReference type="InterPro" id="IPR031107">
    <property type="entry name" value="Small_HSP"/>
</dbReference>
<evidence type="ECO:0000256" key="3">
    <source>
        <dbReference type="SAM" id="MobiDB-lite"/>
    </source>
</evidence>
<dbReference type="Gene3D" id="2.60.40.790">
    <property type="match status" value="1"/>
</dbReference>
<dbReference type="AlphaFoldDB" id="A0A543BJ94"/>
<evidence type="ECO:0000313" key="5">
    <source>
        <dbReference type="EMBL" id="TQL84910.1"/>
    </source>
</evidence>
<dbReference type="InterPro" id="IPR008978">
    <property type="entry name" value="HSP20-like_chaperone"/>
</dbReference>
<feature type="domain" description="SHSP" evidence="4">
    <location>
        <begin position="136"/>
        <end position="247"/>
    </location>
</feature>
<dbReference type="Pfam" id="PF00011">
    <property type="entry name" value="HSP20"/>
    <property type="match status" value="1"/>
</dbReference>
<gene>
    <name evidence="5" type="ORF">FB560_0503</name>
</gene>
<reference evidence="5 6" key="1">
    <citation type="submission" date="2019-06" db="EMBL/GenBank/DDBJ databases">
        <title>Sequencing the genomes of 1000 actinobacteria strains.</title>
        <authorList>
            <person name="Klenk H.-P."/>
        </authorList>
    </citation>
    <scope>NUCLEOTIDE SEQUENCE [LARGE SCALE GENOMIC DNA]</scope>
    <source>
        <strain evidence="5 6">DSM 20169</strain>
    </source>
</reference>
<evidence type="ECO:0000259" key="4">
    <source>
        <dbReference type="PROSITE" id="PS01031"/>
    </source>
</evidence>
<dbReference type="EMBL" id="VFOX01000001">
    <property type="protein sequence ID" value="TQL84910.1"/>
    <property type="molecule type" value="Genomic_DNA"/>
</dbReference>
<comment type="similarity">
    <text evidence="1 2">Belongs to the small heat shock protein (HSP20) family.</text>
</comment>
<sequence length="257" mass="28132">MAMTSQADVLQTAVMQTEFADIISADAELVQSEFAQIMAVLVAESTTTATAPRPAGEHGVLRDRRTVPVVDLWIRALSERVRAPPREAAARGRSHHSLRPDGSGRRPPLEGESLTMSMSFDPFSQLDRIAQSVFDTSRQPRLMPVDLFREGDRYVLNADLPGVDPGSVDVDVDGHLLTIRAERTEANRDNSRWLAQERPFGSYVRRFTIGDDVDAQGISAAYDNGVLSVVIPIAERAKPRKIQIDSVGSHSSKAVTA</sequence>
<dbReference type="CDD" id="cd06464">
    <property type="entry name" value="ACD_sHsps-like"/>
    <property type="match status" value="1"/>
</dbReference>
<dbReference type="SUPFAM" id="SSF49764">
    <property type="entry name" value="HSP20-like chaperones"/>
    <property type="match status" value="1"/>
</dbReference>
<dbReference type="InterPro" id="IPR002068">
    <property type="entry name" value="A-crystallin/Hsp20_dom"/>
</dbReference>
<dbReference type="Proteomes" id="UP000317209">
    <property type="component" value="Unassembled WGS sequence"/>
</dbReference>
<name>A0A543BJ94_9MICO</name>
<evidence type="ECO:0000256" key="1">
    <source>
        <dbReference type="PROSITE-ProRule" id="PRU00285"/>
    </source>
</evidence>
<protein>
    <submittedName>
        <fullName evidence="5">HSP20 family molecular chaperone IbpA</fullName>
    </submittedName>
</protein>
<evidence type="ECO:0000256" key="2">
    <source>
        <dbReference type="RuleBase" id="RU003616"/>
    </source>
</evidence>
<keyword evidence="6" id="KW-1185">Reference proteome</keyword>
<feature type="compositionally biased region" description="Basic and acidic residues" evidence="3">
    <location>
        <begin position="98"/>
        <end position="109"/>
    </location>
</feature>